<dbReference type="Proteomes" id="UP000078463">
    <property type="component" value="Chromosome"/>
</dbReference>
<gene>
    <name evidence="1" type="ORF">A8O14_10380</name>
</gene>
<reference evidence="2" key="1">
    <citation type="submission" date="2016-05" db="EMBL/GenBank/DDBJ databases">
        <title>Polynucleobacter sp. QLW-P1FAT50C-4 genome.</title>
        <authorList>
            <person name="Hahn M.W."/>
        </authorList>
    </citation>
    <scope>NUCLEOTIDE SEQUENCE [LARGE SCALE GENOMIC DNA]</scope>
    <source>
        <strain evidence="2">QLW-P1FAT50C-4</strain>
    </source>
</reference>
<sequence>MKKIIAITAATLAIAGCSNMSNTEQRTLSGASIGAVAGGVGAAIFHGNPIWGAVGGAAVGAASGYVYDAYKKEQASEYNSGYNAGKNNKPANAPN</sequence>
<keyword evidence="2" id="KW-1185">Reference proteome</keyword>
<evidence type="ECO:0000313" key="2">
    <source>
        <dbReference type="Proteomes" id="UP000078463"/>
    </source>
</evidence>
<dbReference type="RefSeq" id="WP_068949441.1">
    <property type="nucleotide sequence ID" value="NZ_CP015922.1"/>
</dbReference>
<proteinExistence type="predicted"/>
<dbReference type="STRING" id="1743168.A8O14_10380"/>
<dbReference type="AlphaFoldDB" id="A0A191UHF2"/>
<dbReference type="PROSITE" id="PS51257">
    <property type="entry name" value="PROKAR_LIPOPROTEIN"/>
    <property type="match status" value="1"/>
</dbReference>
<organism evidence="1 2">
    <name type="scientific">Polynucleobacter wuianus</name>
    <dbReference type="NCBI Taxonomy" id="1743168"/>
    <lineage>
        <taxon>Bacteria</taxon>
        <taxon>Pseudomonadati</taxon>
        <taxon>Pseudomonadota</taxon>
        <taxon>Betaproteobacteria</taxon>
        <taxon>Burkholderiales</taxon>
        <taxon>Burkholderiaceae</taxon>
        <taxon>Polynucleobacter</taxon>
    </lineage>
</organism>
<accession>A0A191UHF2</accession>
<evidence type="ECO:0000313" key="1">
    <source>
        <dbReference type="EMBL" id="ANJ00445.1"/>
    </source>
</evidence>
<protein>
    <submittedName>
        <fullName evidence="1">Uncharacterized protein</fullName>
    </submittedName>
</protein>
<dbReference type="KEGG" id="pwu:A8O14_10380"/>
<dbReference type="EMBL" id="CP015922">
    <property type="protein sequence ID" value="ANJ00445.1"/>
    <property type="molecule type" value="Genomic_DNA"/>
</dbReference>
<name>A0A191UHF2_9BURK</name>